<feature type="region of interest" description="Disordered" evidence="1">
    <location>
        <begin position="45"/>
        <end position="71"/>
    </location>
</feature>
<evidence type="ECO:0000313" key="2">
    <source>
        <dbReference type="EMBL" id="KIO22184.1"/>
    </source>
</evidence>
<accession>A0A0C3QCB7</accession>
<dbReference type="Proteomes" id="UP000054248">
    <property type="component" value="Unassembled WGS sequence"/>
</dbReference>
<keyword evidence="3" id="KW-1185">Reference proteome</keyword>
<dbReference type="EMBL" id="KN823116">
    <property type="protein sequence ID" value="KIO22184.1"/>
    <property type="molecule type" value="Genomic_DNA"/>
</dbReference>
<dbReference type="HOGENOM" id="CLU_2741906_0_0_1"/>
<reference evidence="2 3" key="1">
    <citation type="submission" date="2014-04" db="EMBL/GenBank/DDBJ databases">
        <authorList>
            <consortium name="DOE Joint Genome Institute"/>
            <person name="Kuo A."/>
            <person name="Girlanda M."/>
            <person name="Perotto S."/>
            <person name="Kohler A."/>
            <person name="Nagy L.G."/>
            <person name="Floudas D."/>
            <person name="Copeland A."/>
            <person name="Barry K.W."/>
            <person name="Cichocki N."/>
            <person name="Veneault-Fourrey C."/>
            <person name="LaButti K."/>
            <person name="Lindquist E.A."/>
            <person name="Lipzen A."/>
            <person name="Lundell T."/>
            <person name="Morin E."/>
            <person name="Murat C."/>
            <person name="Sun H."/>
            <person name="Tunlid A."/>
            <person name="Henrissat B."/>
            <person name="Grigoriev I.V."/>
            <person name="Hibbett D.S."/>
            <person name="Martin F."/>
            <person name="Nordberg H.P."/>
            <person name="Cantor M.N."/>
            <person name="Hua S.X."/>
        </authorList>
    </citation>
    <scope>NUCLEOTIDE SEQUENCE [LARGE SCALE GENOMIC DNA]</scope>
    <source>
        <strain evidence="2 3">MUT 4182</strain>
    </source>
</reference>
<gene>
    <name evidence="2" type="ORF">M407DRAFT_245242</name>
</gene>
<dbReference type="AlphaFoldDB" id="A0A0C3QCB7"/>
<reference evidence="3" key="2">
    <citation type="submission" date="2015-01" db="EMBL/GenBank/DDBJ databases">
        <title>Evolutionary Origins and Diversification of the Mycorrhizal Mutualists.</title>
        <authorList>
            <consortium name="DOE Joint Genome Institute"/>
            <consortium name="Mycorrhizal Genomics Consortium"/>
            <person name="Kohler A."/>
            <person name="Kuo A."/>
            <person name="Nagy L.G."/>
            <person name="Floudas D."/>
            <person name="Copeland A."/>
            <person name="Barry K.W."/>
            <person name="Cichocki N."/>
            <person name="Veneault-Fourrey C."/>
            <person name="LaButti K."/>
            <person name="Lindquist E.A."/>
            <person name="Lipzen A."/>
            <person name="Lundell T."/>
            <person name="Morin E."/>
            <person name="Murat C."/>
            <person name="Riley R."/>
            <person name="Ohm R."/>
            <person name="Sun H."/>
            <person name="Tunlid A."/>
            <person name="Henrissat B."/>
            <person name="Grigoriev I.V."/>
            <person name="Hibbett D.S."/>
            <person name="Martin F."/>
        </authorList>
    </citation>
    <scope>NUCLEOTIDE SEQUENCE [LARGE SCALE GENOMIC DNA]</scope>
    <source>
        <strain evidence="3">MUT 4182</strain>
    </source>
</reference>
<organism evidence="2 3">
    <name type="scientific">Tulasnella calospora MUT 4182</name>
    <dbReference type="NCBI Taxonomy" id="1051891"/>
    <lineage>
        <taxon>Eukaryota</taxon>
        <taxon>Fungi</taxon>
        <taxon>Dikarya</taxon>
        <taxon>Basidiomycota</taxon>
        <taxon>Agaricomycotina</taxon>
        <taxon>Agaricomycetes</taxon>
        <taxon>Cantharellales</taxon>
        <taxon>Tulasnellaceae</taxon>
        <taxon>Tulasnella</taxon>
    </lineage>
</organism>
<feature type="region of interest" description="Disordered" evidence="1">
    <location>
        <begin position="1"/>
        <end position="32"/>
    </location>
</feature>
<sequence length="71" mass="7841">MTTSSSWRLHPYSQSPVSPHFVNAKKPSKGINPDEVVTWGTMVVSSPPPRVSDTLCHSRQPAQRHHPGLRG</sequence>
<proteinExistence type="predicted"/>
<name>A0A0C3QCB7_9AGAM</name>
<protein>
    <submittedName>
        <fullName evidence="2">Uncharacterized protein</fullName>
    </submittedName>
</protein>
<feature type="compositionally biased region" description="Polar residues" evidence="1">
    <location>
        <begin position="1"/>
        <end position="17"/>
    </location>
</feature>
<feature type="compositionally biased region" description="Basic residues" evidence="1">
    <location>
        <begin position="62"/>
        <end position="71"/>
    </location>
</feature>
<evidence type="ECO:0000313" key="3">
    <source>
        <dbReference type="Proteomes" id="UP000054248"/>
    </source>
</evidence>
<evidence type="ECO:0000256" key="1">
    <source>
        <dbReference type="SAM" id="MobiDB-lite"/>
    </source>
</evidence>